<dbReference type="AlphaFoldDB" id="A0A428TQM1"/>
<comment type="caution">
    <text evidence="2">The sequence shown here is derived from an EMBL/GenBank/DDBJ whole genome shotgun (WGS) entry which is preliminary data.</text>
</comment>
<dbReference type="Proteomes" id="UP000287144">
    <property type="component" value="Unassembled WGS sequence"/>
</dbReference>
<keyword evidence="3" id="KW-1185">Reference proteome</keyword>
<proteinExistence type="predicted"/>
<reference evidence="2 3" key="1">
    <citation type="submission" date="2017-06" db="EMBL/GenBank/DDBJ databases">
        <title>Comparative genomic analysis of Ambrosia Fusariam Clade fungi.</title>
        <authorList>
            <person name="Stajich J.E."/>
            <person name="Carrillo J."/>
            <person name="Kijimoto T."/>
            <person name="Eskalen A."/>
            <person name="O'Donnell K."/>
            <person name="Kasson M."/>
        </authorList>
    </citation>
    <scope>NUCLEOTIDE SEQUENCE [LARGE SCALE GENOMIC DNA]</scope>
    <source>
        <strain evidence="2 3">NRRL62579</strain>
    </source>
</reference>
<evidence type="ECO:0000256" key="1">
    <source>
        <dbReference type="SAM" id="MobiDB-lite"/>
    </source>
</evidence>
<evidence type="ECO:0000313" key="2">
    <source>
        <dbReference type="EMBL" id="RSM04305.1"/>
    </source>
</evidence>
<feature type="region of interest" description="Disordered" evidence="1">
    <location>
        <begin position="189"/>
        <end position="227"/>
    </location>
</feature>
<name>A0A428TQM1_9HYPO</name>
<accession>A0A428TQM1</accession>
<organism evidence="2 3">
    <name type="scientific">Fusarium oligoseptatum</name>
    <dbReference type="NCBI Taxonomy" id="2604345"/>
    <lineage>
        <taxon>Eukaryota</taxon>
        <taxon>Fungi</taxon>
        <taxon>Dikarya</taxon>
        <taxon>Ascomycota</taxon>
        <taxon>Pezizomycotina</taxon>
        <taxon>Sordariomycetes</taxon>
        <taxon>Hypocreomycetidae</taxon>
        <taxon>Hypocreales</taxon>
        <taxon>Nectriaceae</taxon>
        <taxon>Fusarium</taxon>
        <taxon>Fusarium solani species complex</taxon>
    </lineage>
</organism>
<protein>
    <recommendedName>
        <fullName evidence="4">Transcription factor domain-containing protein</fullName>
    </recommendedName>
</protein>
<evidence type="ECO:0008006" key="4">
    <source>
        <dbReference type="Google" id="ProtNLM"/>
    </source>
</evidence>
<evidence type="ECO:0000313" key="3">
    <source>
        <dbReference type="Proteomes" id="UP000287144"/>
    </source>
</evidence>
<dbReference type="EMBL" id="NKCK01000060">
    <property type="protein sequence ID" value="RSM04305.1"/>
    <property type="molecule type" value="Genomic_DNA"/>
</dbReference>
<gene>
    <name evidence="2" type="ORF">CEP52_006887</name>
</gene>
<sequence>MYAHVSDGSVLTGPPLVIVEAMVEPYFAMAKSLHSRAVSSRTSIEASGASSIDMDLIRSFIANAKRALFLSLCLVAQTSLSEDVAALVFSFAVHVAKSIGLRHWTSANSAERTNTEEYQEKQQVMYCMTCLSRAVAWSSGLSFDLPSVDLLERSLSTSSTTSHLATRVSLLQLEEQVYGDLYSDEATSQGPNAIGKTALGQGRKTGCLGRKPPGGTGRRSIFGHSER</sequence>
<dbReference type="STRING" id="1325735.A0A428TQM1"/>